<evidence type="ECO:0000313" key="1">
    <source>
        <dbReference type="EMBL" id="CAG8785459.1"/>
    </source>
</evidence>
<organism evidence="1 2">
    <name type="scientific">Dentiscutata erythropus</name>
    <dbReference type="NCBI Taxonomy" id="1348616"/>
    <lineage>
        <taxon>Eukaryota</taxon>
        <taxon>Fungi</taxon>
        <taxon>Fungi incertae sedis</taxon>
        <taxon>Mucoromycota</taxon>
        <taxon>Glomeromycotina</taxon>
        <taxon>Glomeromycetes</taxon>
        <taxon>Diversisporales</taxon>
        <taxon>Gigasporaceae</taxon>
        <taxon>Dentiscutata</taxon>
    </lineage>
</organism>
<feature type="non-terminal residue" evidence="1">
    <location>
        <position position="1"/>
    </location>
</feature>
<dbReference type="OrthoDB" id="2442380at2759"/>
<sequence>KQIQPAQFQHAADKLFKTNNKEYSAEFVKLAINISNIGQTSIHAPIEYTKAFY</sequence>
<reference evidence="1" key="1">
    <citation type="submission" date="2021-06" db="EMBL/GenBank/DDBJ databases">
        <authorList>
            <person name="Kallberg Y."/>
            <person name="Tangrot J."/>
            <person name="Rosling A."/>
        </authorList>
    </citation>
    <scope>NUCLEOTIDE SEQUENCE</scope>
    <source>
        <strain evidence="1">MA453B</strain>
    </source>
</reference>
<dbReference type="AlphaFoldDB" id="A0A9N9JJE5"/>
<comment type="caution">
    <text evidence="1">The sequence shown here is derived from an EMBL/GenBank/DDBJ whole genome shotgun (WGS) entry which is preliminary data.</text>
</comment>
<dbReference type="Proteomes" id="UP000789405">
    <property type="component" value="Unassembled WGS sequence"/>
</dbReference>
<dbReference type="EMBL" id="CAJVPY010023701">
    <property type="protein sequence ID" value="CAG8785459.1"/>
    <property type="molecule type" value="Genomic_DNA"/>
</dbReference>
<proteinExistence type="predicted"/>
<gene>
    <name evidence="1" type="ORF">DERYTH_LOCUS20310</name>
</gene>
<protein>
    <submittedName>
        <fullName evidence="1">27260_t:CDS:1</fullName>
    </submittedName>
</protein>
<accession>A0A9N9JJE5</accession>
<name>A0A9N9JJE5_9GLOM</name>
<keyword evidence="2" id="KW-1185">Reference proteome</keyword>
<evidence type="ECO:0000313" key="2">
    <source>
        <dbReference type="Proteomes" id="UP000789405"/>
    </source>
</evidence>